<evidence type="ECO:0000259" key="3">
    <source>
        <dbReference type="Pfam" id="PF00464"/>
    </source>
</evidence>
<proteinExistence type="predicted"/>
<dbReference type="InterPro" id="IPR039429">
    <property type="entry name" value="SHMT-like_dom"/>
</dbReference>
<feature type="domain" description="Serine hydroxymethyltransferase-like" evidence="3">
    <location>
        <begin position="10"/>
        <end position="382"/>
    </location>
</feature>
<accession>A0A6N4X5N7</accession>
<dbReference type="GO" id="GO:0030170">
    <property type="term" value="F:pyridoxal phosphate binding"/>
    <property type="evidence" value="ECO:0007669"/>
    <property type="project" value="TreeGrafter"/>
</dbReference>
<sequence length="414" mass="47433">MIMTSNHYLSLLEEEARELSDILHLTANENILSDFAAKALNSNFSFRYHLGRIENFNTDNITFSKGNIYRGIGLVNKLEEISSKILNKRLGGVATEFRPLSGVYAMMCTILSATDVGDYILTIDPEKGGHFATQNIIEKTGRKSIKVPLKRETLAIDYDFILEIKDKYTIKMFYIDDSLACQPVDFSLLRQLLGEETILVYDASHPFGLIFAQEFMKPIYEGCDIIQANTHKTFPGPQKGIIHFSNSQLGNLVKDEVGKSLVSSQHTHHTIALHLAIIEMDEFSEDYVKKIIENTRYLYNLLTDKGFSILEPKNKKELITNQLYIRIPNFFDAEKIAKVFYANNISINIRRIFDENFLRIGLQEVTRLGFCTIEMDIISDIISNIIHDQNLESITKSIKRLNLQSRKILYSYDK</sequence>
<dbReference type="Gene3D" id="3.90.1150.10">
    <property type="entry name" value="Aspartate Aminotransferase, domain 1"/>
    <property type="match status" value="1"/>
</dbReference>
<evidence type="ECO:0000256" key="1">
    <source>
        <dbReference type="ARBA" id="ARBA00001933"/>
    </source>
</evidence>
<dbReference type="InterPro" id="IPR015421">
    <property type="entry name" value="PyrdxlP-dep_Trfase_major"/>
</dbReference>
<name>A0A6N4X5N7_9FLAO</name>
<dbReference type="PANTHER" id="PTHR11680:SF35">
    <property type="entry name" value="SERINE HYDROXYMETHYLTRANSFERASE 1"/>
    <property type="match status" value="1"/>
</dbReference>
<dbReference type="EC" id="2.2.1.8" evidence="4"/>
<evidence type="ECO:0000313" key="4">
    <source>
        <dbReference type="EMBL" id="CAA7196342.1"/>
    </source>
</evidence>
<gene>
    <name evidence="4" type="ORF">CHRY9293_02439</name>
</gene>
<dbReference type="AlphaFoldDB" id="A0A6N4X5N7"/>
<dbReference type="InterPro" id="IPR015422">
    <property type="entry name" value="PyrdxlP-dep_Trfase_small"/>
</dbReference>
<dbReference type="InterPro" id="IPR015424">
    <property type="entry name" value="PyrdxlP-dep_Trfase"/>
</dbReference>
<keyword evidence="4" id="KW-0808">Transferase</keyword>
<dbReference type="SUPFAM" id="SSF53383">
    <property type="entry name" value="PLP-dependent transferases"/>
    <property type="match status" value="1"/>
</dbReference>
<dbReference type="GO" id="GO:0033806">
    <property type="term" value="F:fluorothreonine transaldolase activity"/>
    <property type="evidence" value="ECO:0007669"/>
    <property type="project" value="UniProtKB-EC"/>
</dbReference>
<dbReference type="Pfam" id="PF00464">
    <property type="entry name" value="SHMT"/>
    <property type="match status" value="1"/>
</dbReference>
<keyword evidence="2" id="KW-0663">Pyridoxal phosphate</keyword>
<dbReference type="Proteomes" id="UP000445144">
    <property type="component" value="Unassembled WGS sequence"/>
</dbReference>
<organism evidence="4 5">
    <name type="scientific">Chryseobacterium potabilaquae</name>
    <dbReference type="NCBI Taxonomy" id="2675057"/>
    <lineage>
        <taxon>Bacteria</taxon>
        <taxon>Pseudomonadati</taxon>
        <taxon>Bacteroidota</taxon>
        <taxon>Flavobacteriia</taxon>
        <taxon>Flavobacteriales</taxon>
        <taxon>Weeksellaceae</taxon>
        <taxon>Chryseobacterium group</taxon>
        <taxon>Chryseobacterium</taxon>
    </lineage>
</organism>
<dbReference type="GO" id="GO:0005737">
    <property type="term" value="C:cytoplasm"/>
    <property type="evidence" value="ECO:0007669"/>
    <property type="project" value="TreeGrafter"/>
</dbReference>
<protein>
    <submittedName>
        <fullName evidence="4">Fluorothreonine transaldolase</fullName>
        <ecNumber evidence="4">2.2.1.8</ecNumber>
    </submittedName>
</protein>
<keyword evidence="5" id="KW-1185">Reference proteome</keyword>
<dbReference type="Gene3D" id="3.40.640.10">
    <property type="entry name" value="Type I PLP-dependent aspartate aminotransferase-like (Major domain)"/>
    <property type="match status" value="1"/>
</dbReference>
<dbReference type="GO" id="GO:0019264">
    <property type="term" value="P:glycine biosynthetic process from serine"/>
    <property type="evidence" value="ECO:0007669"/>
    <property type="project" value="TreeGrafter"/>
</dbReference>
<reference evidence="4 5" key="1">
    <citation type="submission" date="2020-01" db="EMBL/GenBank/DDBJ databases">
        <authorList>
            <person name="Rodrigo-Torres L."/>
            <person name="Arahal R. D."/>
            <person name="Lucena T."/>
        </authorList>
    </citation>
    <scope>NUCLEOTIDE SEQUENCE [LARGE SCALE GENOMIC DNA]</scope>
    <source>
        <strain evidence="4 5">CECT 9293</strain>
    </source>
</reference>
<dbReference type="EMBL" id="CACVBR010000022">
    <property type="protein sequence ID" value="CAA7196342.1"/>
    <property type="molecule type" value="Genomic_DNA"/>
</dbReference>
<comment type="cofactor">
    <cofactor evidence="1">
        <name>pyridoxal 5'-phosphate</name>
        <dbReference type="ChEBI" id="CHEBI:597326"/>
    </cofactor>
</comment>
<evidence type="ECO:0000313" key="5">
    <source>
        <dbReference type="Proteomes" id="UP000445144"/>
    </source>
</evidence>
<dbReference type="PANTHER" id="PTHR11680">
    <property type="entry name" value="SERINE HYDROXYMETHYLTRANSFERASE"/>
    <property type="match status" value="1"/>
</dbReference>
<dbReference type="GO" id="GO:0046653">
    <property type="term" value="P:tetrahydrofolate metabolic process"/>
    <property type="evidence" value="ECO:0007669"/>
    <property type="project" value="TreeGrafter"/>
</dbReference>
<dbReference type="InterPro" id="IPR049943">
    <property type="entry name" value="Ser_HO-MeTrfase-like"/>
</dbReference>
<dbReference type="GO" id="GO:0004372">
    <property type="term" value="F:glycine hydroxymethyltransferase activity"/>
    <property type="evidence" value="ECO:0007669"/>
    <property type="project" value="TreeGrafter"/>
</dbReference>
<evidence type="ECO:0000256" key="2">
    <source>
        <dbReference type="ARBA" id="ARBA00022898"/>
    </source>
</evidence>